<dbReference type="OrthoDB" id="142795at2157"/>
<feature type="domain" description="DUF927" evidence="1">
    <location>
        <begin position="298"/>
        <end position="574"/>
    </location>
</feature>
<dbReference type="InterPro" id="IPR054468">
    <property type="entry name" value="NrSPol-like_HBD"/>
</dbReference>
<evidence type="ECO:0000259" key="1">
    <source>
        <dbReference type="Pfam" id="PF06048"/>
    </source>
</evidence>
<dbReference type="Pfam" id="PF06048">
    <property type="entry name" value="DUF927"/>
    <property type="match status" value="1"/>
</dbReference>
<protein>
    <submittedName>
        <fullName evidence="3">Uncharcterized protein, DUF927 family</fullName>
    </submittedName>
</protein>
<gene>
    <name evidence="3" type="ORF">SAMN04488587_0199</name>
</gene>
<proteinExistence type="predicted"/>
<sequence length="828" mass="94032">MKEINFENIPQELKDCNQWVLWKLETSTDKKTTKVPYTTKGYKANPMNPSTWSTFEDTYATYTKFPETYSGLGFVFSDSDPFVGIDWDHVRDNSSGFWDPEVLKEIQQLDTYAEISPSGTGAHAIVRGERDQNGKNKSETREIYDSKRFFTVTGNIIDGIPDEINDTNESFDSIQAKIGYKQTDDPSIDSDPISSTIEDDEIISRCRNAANREKFIELFKGNWEQYYESQSQADIALCGILAYRTQDESQIDRLARKSGLKRAKWDREDYLSITIRKAIEYVNSRNIWNGIALPNKYRIDGNGLYFCNESPKANTLICRTPVVVSAIGNDIDKDEFWYRITFKDPLGKLREEYVKQEDLTKRSPLLTLANKGINVTEKKAADLCEYFAESIHSNAEDLPCITFVQKNGWKYQNEMFVLGNRYYCKDSGGSVVQINNEEVKGLAKKGTLDNWAEGVEEIIAEPITRFKCYCAASSIILRLLGVQSYFVDHTGDTSTGKTISSKVAFSMLGNPDALKLAGNSTAAYLEHVASIFSDLPLFIDETSTQTSDNMKALVYIISNEVSKGRAKKDGGVRMLDRWKTVAFTTGEKPVTDADGFGGQQVRVIEIQKNMPYMPDSVEKVEDSISRNYGHIADLYTKKVFSHKDELISKFADYREHFTNNESGTMNRAGNNFAAIAVAGDLLEEVFDEIGIEVQDNLQLTESFFNETVKEKPIIPYPVKVLRAVNDWVEENRGYFIINENVENYRFSKKYGWITEDGYLDIIPSAVKAAMKNQGMNISSAIDRWIEDGILSVNQGRKDYKSTHFDENGDKCRPSVYRFDLNAMEKFID</sequence>
<dbReference type="Proteomes" id="UP000243338">
    <property type="component" value="Unassembled WGS sequence"/>
</dbReference>
<dbReference type="AlphaFoldDB" id="A0A1H9Y388"/>
<reference evidence="4" key="1">
    <citation type="submission" date="2016-10" db="EMBL/GenBank/DDBJ databases">
        <authorList>
            <person name="Varghese N."/>
            <person name="Submissions S."/>
        </authorList>
    </citation>
    <scope>NUCLEOTIDE SEQUENCE [LARGE SCALE GENOMIC DNA]</scope>
    <source>
        <strain evidence="4">SLH 33</strain>
    </source>
</reference>
<name>A0A1H9Y388_9EURY</name>
<dbReference type="InterPro" id="IPR009270">
    <property type="entry name" value="DUF927"/>
</dbReference>
<keyword evidence="4" id="KW-1185">Reference proteome</keyword>
<organism evidence="3 4">
    <name type="scientific">Methanococcoides vulcani</name>
    <dbReference type="NCBI Taxonomy" id="1353158"/>
    <lineage>
        <taxon>Archaea</taxon>
        <taxon>Methanobacteriati</taxon>
        <taxon>Methanobacteriota</taxon>
        <taxon>Stenosarchaea group</taxon>
        <taxon>Methanomicrobia</taxon>
        <taxon>Methanosarcinales</taxon>
        <taxon>Methanosarcinaceae</taxon>
        <taxon>Methanococcoides</taxon>
    </lineage>
</organism>
<evidence type="ECO:0000313" key="4">
    <source>
        <dbReference type="Proteomes" id="UP000243338"/>
    </source>
</evidence>
<evidence type="ECO:0000259" key="2">
    <source>
        <dbReference type="Pfam" id="PF22763"/>
    </source>
</evidence>
<dbReference type="RefSeq" id="WP_091688172.1">
    <property type="nucleotide sequence ID" value="NZ_CAAGSJ010000004.1"/>
</dbReference>
<evidence type="ECO:0000313" key="3">
    <source>
        <dbReference type="EMBL" id="SES63269.1"/>
    </source>
</evidence>
<accession>A0A1H9Y388</accession>
<dbReference type="EMBL" id="FOHQ01000001">
    <property type="protein sequence ID" value="SES63269.1"/>
    <property type="molecule type" value="Genomic_DNA"/>
</dbReference>
<feature type="domain" description="NrS-1 polymerase-like HBD" evidence="2">
    <location>
        <begin position="230"/>
        <end position="283"/>
    </location>
</feature>
<dbReference type="Pfam" id="PF22763">
    <property type="entry name" value="NrS1-1_pol-like_HBD"/>
    <property type="match status" value="1"/>
</dbReference>